<evidence type="ECO:0000313" key="2">
    <source>
        <dbReference type="EMBL" id="JAH68326.1"/>
    </source>
</evidence>
<reference evidence="2" key="1">
    <citation type="submission" date="2014-11" db="EMBL/GenBank/DDBJ databases">
        <authorList>
            <person name="Amaro Gonzalez C."/>
        </authorList>
    </citation>
    <scope>NUCLEOTIDE SEQUENCE</scope>
</reference>
<keyword evidence="1" id="KW-0812">Transmembrane</keyword>
<keyword evidence="1" id="KW-0472">Membrane</keyword>
<proteinExistence type="predicted"/>
<feature type="transmembrane region" description="Helical" evidence="1">
    <location>
        <begin position="44"/>
        <end position="64"/>
    </location>
</feature>
<sequence length="74" mass="8199">MPRAHAAVFADAVGQRLIGGTGEQVACHVAQAPPLGGRRERVTFVFLLVTFVFLLVTFVFLLVLKRFRMHCTTL</sequence>
<accession>A0A0E9URG3</accession>
<evidence type="ECO:0000256" key="1">
    <source>
        <dbReference type="SAM" id="Phobius"/>
    </source>
</evidence>
<dbReference type="AlphaFoldDB" id="A0A0E9URG3"/>
<dbReference type="EMBL" id="GBXM01040251">
    <property type="protein sequence ID" value="JAH68326.1"/>
    <property type="molecule type" value="Transcribed_RNA"/>
</dbReference>
<name>A0A0E9URG3_ANGAN</name>
<reference evidence="2" key="2">
    <citation type="journal article" date="2015" name="Fish Shellfish Immunol.">
        <title>Early steps in the European eel (Anguilla anguilla)-Vibrio vulnificus interaction in the gills: Role of the RtxA13 toxin.</title>
        <authorList>
            <person name="Callol A."/>
            <person name="Pajuelo D."/>
            <person name="Ebbesson L."/>
            <person name="Teles M."/>
            <person name="MacKenzie S."/>
            <person name="Amaro C."/>
        </authorList>
    </citation>
    <scope>NUCLEOTIDE SEQUENCE</scope>
</reference>
<protein>
    <submittedName>
        <fullName evidence="2">Uncharacterized protein</fullName>
    </submittedName>
</protein>
<keyword evidence="1" id="KW-1133">Transmembrane helix</keyword>
<organism evidence="2">
    <name type="scientific">Anguilla anguilla</name>
    <name type="common">European freshwater eel</name>
    <name type="synonym">Muraena anguilla</name>
    <dbReference type="NCBI Taxonomy" id="7936"/>
    <lineage>
        <taxon>Eukaryota</taxon>
        <taxon>Metazoa</taxon>
        <taxon>Chordata</taxon>
        <taxon>Craniata</taxon>
        <taxon>Vertebrata</taxon>
        <taxon>Euteleostomi</taxon>
        <taxon>Actinopterygii</taxon>
        <taxon>Neopterygii</taxon>
        <taxon>Teleostei</taxon>
        <taxon>Anguilliformes</taxon>
        <taxon>Anguillidae</taxon>
        <taxon>Anguilla</taxon>
    </lineage>
</organism>